<dbReference type="EMBL" id="FOQK01000012">
    <property type="protein sequence ID" value="SFI04318.1"/>
    <property type="molecule type" value="Genomic_DNA"/>
</dbReference>
<protein>
    <recommendedName>
        <fullName evidence="3">Nucleotidyltransferase domain-containing protein</fullName>
    </recommendedName>
</protein>
<accession>A0A1I3EZA2</accession>
<dbReference type="Proteomes" id="UP000183639">
    <property type="component" value="Unassembled WGS sequence"/>
</dbReference>
<dbReference type="RefSeq" id="WP_256211325.1">
    <property type="nucleotide sequence ID" value="NZ_FOQK01000012.1"/>
</dbReference>
<dbReference type="InterPro" id="IPR043519">
    <property type="entry name" value="NT_sf"/>
</dbReference>
<evidence type="ECO:0000313" key="1">
    <source>
        <dbReference type="EMBL" id="SFI04318.1"/>
    </source>
</evidence>
<evidence type="ECO:0008006" key="3">
    <source>
        <dbReference type="Google" id="ProtNLM"/>
    </source>
</evidence>
<dbReference type="AlphaFoldDB" id="A0A1I3EZA2"/>
<reference evidence="1 2" key="1">
    <citation type="submission" date="2016-10" db="EMBL/GenBank/DDBJ databases">
        <authorList>
            <person name="de Groot N.N."/>
        </authorList>
    </citation>
    <scope>NUCLEOTIDE SEQUENCE [LARGE SCALE GENOMIC DNA]</scope>
    <source>
        <strain evidence="1 2">Z108</strain>
    </source>
</reference>
<proteinExistence type="predicted"/>
<name>A0A1I3EZA2_SELRU</name>
<evidence type="ECO:0000313" key="2">
    <source>
        <dbReference type="Proteomes" id="UP000183639"/>
    </source>
</evidence>
<sequence>MDLPEKIIAGIKELAKEYNVQKVVLFGSRARDGVTIYEKV</sequence>
<organism evidence="1 2">
    <name type="scientific">Selenomonas ruminantium</name>
    <dbReference type="NCBI Taxonomy" id="971"/>
    <lineage>
        <taxon>Bacteria</taxon>
        <taxon>Bacillati</taxon>
        <taxon>Bacillota</taxon>
        <taxon>Negativicutes</taxon>
        <taxon>Selenomonadales</taxon>
        <taxon>Selenomonadaceae</taxon>
        <taxon>Selenomonas</taxon>
    </lineage>
</organism>
<dbReference type="SUPFAM" id="SSF81301">
    <property type="entry name" value="Nucleotidyltransferase"/>
    <property type="match status" value="1"/>
</dbReference>
<gene>
    <name evidence="1" type="ORF">SAMN04487861_11246</name>
</gene>
<dbReference type="Gene3D" id="3.30.460.10">
    <property type="entry name" value="Beta Polymerase, domain 2"/>
    <property type="match status" value="1"/>
</dbReference>